<accession>A0A0D2BER9</accession>
<dbReference type="HOGENOM" id="CLU_114180_0_0_1"/>
<dbReference type="Proteomes" id="UP000053328">
    <property type="component" value="Unassembled WGS sequence"/>
</dbReference>
<evidence type="ECO:0000313" key="3">
    <source>
        <dbReference type="Proteomes" id="UP000053328"/>
    </source>
</evidence>
<reference evidence="2 3" key="1">
    <citation type="submission" date="2015-01" db="EMBL/GenBank/DDBJ databases">
        <title>The Genome Sequence of Exophiala spinifera CBS89968.</title>
        <authorList>
            <consortium name="The Broad Institute Genomics Platform"/>
            <person name="Cuomo C."/>
            <person name="de Hoog S."/>
            <person name="Gorbushina A."/>
            <person name="Stielow B."/>
            <person name="Teixiera M."/>
            <person name="Abouelleil A."/>
            <person name="Chapman S.B."/>
            <person name="Priest M."/>
            <person name="Young S.K."/>
            <person name="Wortman J."/>
            <person name="Nusbaum C."/>
            <person name="Birren B."/>
        </authorList>
    </citation>
    <scope>NUCLEOTIDE SEQUENCE [LARGE SCALE GENOMIC DNA]</scope>
    <source>
        <strain evidence="2 3">CBS 89968</strain>
    </source>
</reference>
<name>A0A0D2BER9_9EURO</name>
<protein>
    <submittedName>
        <fullName evidence="2">Uncharacterized protein</fullName>
    </submittedName>
</protein>
<evidence type="ECO:0000256" key="1">
    <source>
        <dbReference type="SAM" id="MobiDB-lite"/>
    </source>
</evidence>
<proteinExistence type="predicted"/>
<sequence>MPPKRPSRKATRAQPASSRRRRNDAAADDDGANDAPIDDDINMDDDDDGDGDGESATESANDLRSVEESLKISMVVDTGLRKEQRQRRLETEFEGQVRLVEEQVENRGEERKREVAQWQSDVLARLLALSRRKSDLETQIFKETQELADAYLALKEEFEAVLQGREGDVNEAIDSLNKLEEAAPPKTSS</sequence>
<feature type="region of interest" description="Disordered" evidence="1">
    <location>
        <begin position="1"/>
        <end position="68"/>
    </location>
</feature>
<dbReference type="AlphaFoldDB" id="A0A0D2BER9"/>
<dbReference type="OrthoDB" id="4120715at2759"/>
<feature type="compositionally biased region" description="Acidic residues" evidence="1">
    <location>
        <begin position="26"/>
        <end position="55"/>
    </location>
</feature>
<dbReference type="RefSeq" id="XP_016237674.1">
    <property type="nucleotide sequence ID" value="XM_016378997.1"/>
</dbReference>
<organism evidence="2 3">
    <name type="scientific">Exophiala spinifera</name>
    <dbReference type="NCBI Taxonomy" id="91928"/>
    <lineage>
        <taxon>Eukaryota</taxon>
        <taxon>Fungi</taxon>
        <taxon>Dikarya</taxon>
        <taxon>Ascomycota</taxon>
        <taxon>Pezizomycotina</taxon>
        <taxon>Eurotiomycetes</taxon>
        <taxon>Chaetothyriomycetidae</taxon>
        <taxon>Chaetothyriales</taxon>
        <taxon>Herpotrichiellaceae</taxon>
        <taxon>Exophiala</taxon>
    </lineage>
</organism>
<dbReference type="VEuPathDB" id="FungiDB:PV08_04652"/>
<dbReference type="GeneID" id="27331735"/>
<keyword evidence="3" id="KW-1185">Reference proteome</keyword>
<dbReference type="EMBL" id="KN847494">
    <property type="protein sequence ID" value="KIW17458.1"/>
    <property type="molecule type" value="Genomic_DNA"/>
</dbReference>
<feature type="compositionally biased region" description="Basic residues" evidence="1">
    <location>
        <begin position="1"/>
        <end position="11"/>
    </location>
</feature>
<gene>
    <name evidence="2" type="ORF">PV08_04652</name>
</gene>
<evidence type="ECO:0000313" key="2">
    <source>
        <dbReference type="EMBL" id="KIW17458.1"/>
    </source>
</evidence>